<evidence type="ECO:0000313" key="20">
    <source>
        <dbReference type="EMBL" id="MBA4544569.1"/>
    </source>
</evidence>
<dbReference type="GO" id="GO:0006006">
    <property type="term" value="P:glucose metabolic process"/>
    <property type="evidence" value="ECO:0007669"/>
    <property type="project" value="UniProtKB-KW"/>
</dbReference>
<gene>
    <name evidence="20" type="ORF">H1164_17210</name>
</gene>
<keyword evidence="7" id="KW-0313">Glucose metabolism</keyword>
<keyword evidence="8" id="KW-0597">Phosphoprotein</keyword>
<dbReference type="InterPro" id="IPR036900">
    <property type="entry name" value="A-D-PHexomutase_C_sf"/>
</dbReference>
<evidence type="ECO:0000256" key="15">
    <source>
        <dbReference type="RuleBase" id="RU004326"/>
    </source>
</evidence>
<dbReference type="CDD" id="cd05799">
    <property type="entry name" value="PGM2"/>
    <property type="match status" value="1"/>
</dbReference>
<comment type="pathway">
    <text evidence="3">Glycolipid metabolism; diglucosyl-diacylglycerol biosynthesis.</text>
</comment>
<protein>
    <recommendedName>
        <fullName evidence="12">Phosphoglucomutase</fullName>
        <ecNumber evidence="6">5.4.2.2</ecNumber>
    </recommendedName>
    <alternativeName>
        <fullName evidence="14">Alpha-phosphoglucomutase</fullName>
    </alternativeName>
    <alternativeName>
        <fullName evidence="13">Glucose phosphomutase</fullName>
    </alternativeName>
</protein>
<dbReference type="InterPro" id="IPR005844">
    <property type="entry name" value="A-D-PHexomutase_a/b/a-I"/>
</dbReference>
<proteinExistence type="inferred from homology"/>
<evidence type="ECO:0000256" key="6">
    <source>
        <dbReference type="ARBA" id="ARBA00012728"/>
    </source>
</evidence>
<dbReference type="Pfam" id="PF00408">
    <property type="entry name" value="PGM_PMM_IV"/>
    <property type="match status" value="1"/>
</dbReference>
<dbReference type="EMBL" id="JACEIP010000046">
    <property type="protein sequence ID" value="MBA4544569.1"/>
    <property type="molecule type" value="Genomic_DNA"/>
</dbReference>
<name>A0A7W1XDH9_9BACL</name>
<dbReference type="Gene3D" id="3.40.120.10">
    <property type="entry name" value="Alpha-D-Glucose-1,6-Bisphosphate, subunit A, domain 3"/>
    <property type="match status" value="3"/>
</dbReference>
<evidence type="ECO:0000259" key="19">
    <source>
        <dbReference type="Pfam" id="PF02880"/>
    </source>
</evidence>
<organism evidence="20 21">
    <name type="scientific">Thermoactinomyces daqus</name>
    <dbReference type="NCBI Taxonomy" id="1329516"/>
    <lineage>
        <taxon>Bacteria</taxon>
        <taxon>Bacillati</taxon>
        <taxon>Bacillota</taxon>
        <taxon>Bacilli</taxon>
        <taxon>Bacillales</taxon>
        <taxon>Thermoactinomycetaceae</taxon>
        <taxon>Thermoactinomyces</taxon>
    </lineage>
</organism>
<evidence type="ECO:0000259" key="18">
    <source>
        <dbReference type="Pfam" id="PF02879"/>
    </source>
</evidence>
<dbReference type="AlphaFoldDB" id="A0A7W1XDH9"/>
<evidence type="ECO:0000256" key="14">
    <source>
        <dbReference type="ARBA" id="ARBA00041467"/>
    </source>
</evidence>
<reference evidence="20 21" key="1">
    <citation type="submission" date="2020-07" db="EMBL/GenBank/DDBJ databases">
        <authorList>
            <person name="Feng H."/>
        </authorList>
    </citation>
    <scope>NUCLEOTIDE SEQUENCE [LARGE SCALE GENOMIC DNA]</scope>
    <source>
        <strain evidence="21">s-11</strain>
    </source>
</reference>
<feature type="domain" description="Alpha-D-phosphohexomutase C-terminal" evidence="16">
    <location>
        <begin position="502"/>
        <end position="534"/>
    </location>
</feature>
<accession>A0A7W1XDH9</accession>
<dbReference type="GO" id="GO:0004614">
    <property type="term" value="F:phosphoglucomutase activity"/>
    <property type="evidence" value="ECO:0007669"/>
    <property type="project" value="UniProtKB-EC"/>
</dbReference>
<comment type="catalytic activity">
    <reaction evidence="1">
        <text>alpha-D-glucose 1-phosphate = alpha-D-glucose 6-phosphate</text>
        <dbReference type="Rhea" id="RHEA:23536"/>
        <dbReference type="ChEBI" id="CHEBI:58225"/>
        <dbReference type="ChEBI" id="CHEBI:58601"/>
        <dbReference type="EC" id="5.4.2.2"/>
    </reaction>
</comment>
<dbReference type="Pfam" id="PF02879">
    <property type="entry name" value="PGM_PMM_II"/>
    <property type="match status" value="1"/>
</dbReference>
<dbReference type="InterPro" id="IPR016055">
    <property type="entry name" value="A-D-PHexomutase_a/b/a-I/II/III"/>
</dbReference>
<dbReference type="Proteomes" id="UP000530514">
    <property type="component" value="Unassembled WGS sequence"/>
</dbReference>
<evidence type="ECO:0000256" key="9">
    <source>
        <dbReference type="ARBA" id="ARBA00022723"/>
    </source>
</evidence>
<evidence type="ECO:0000259" key="16">
    <source>
        <dbReference type="Pfam" id="PF00408"/>
    </source>
</evidence>
<dbReference type="OrthoDB" id="9806956at2"/>
<feature type="domain" description="Alpha-D-phosphohexomutase alpha/beta/alpha" evidence="19">
    <location>
        <begin position="324"/>
        <end position="448"/>
    </location>
</feature>
<sequence>MNYRDAFDYWMTDSFFDEKTKLELSMLTDEKEIEDRFYQDLKFGTGGVRGLIGAGTNRINLYTIRKITCGLANYLQAEFGEQAKRQGVAIAFDSRLNSSAFAKEAALVLCATGIKVFLFDRLMPTPVLSFTVKHLGCIAGIVITASHNPKDYNGYKVYDNKGCQLVPRYTDRITRYVDAVTDLTKISVANYEQAMAEGMLKIIGTEVLDAFIDEVLMQTCFDDADAKAALKIVYTPLHGTGNLPVRSVLERDGFTGVSVVKAQEFPDSSFSTVSSPNPEDRSALELGIEQAIAGGDDIVLGTDPDCDRVGVAVRSGEGFTLLTGNQIGALLVHFVLSQRKHALNEKSTLVKTIVTDELGAKIAQSYGLNIVDTLTGFKYIGDQITLYEQTGEKEFFIGYEESYGFLVGMHARDKDAIVASMLICEMAAYYKTQGKTLLNVLSDIYEHYGYYFNAIDSFEFNGKVGVEEMQSMMTTLRNKGTTLITGIIEIRDYSTGIDGLPKSNVLKYILNDGSWIAIRPSGTEPKIKVYYSVYQPDAYSAQKRLEMIQTTIRKEIKNECEIAIN</sequence>
<keyword evidence="9 15" id="KW-0479">Metal-binding</keyword>
<keyword evidence="7" id="KW-0119">Carbohydrate metabolism</keyword>
<dbReference type="Gene3D" id="3.30.310.50">
    <property type="entry name" value="Alpha-D-phosphohexomutase, C-terminal domain"/>
    <property type="match status" value="1"/>
</dbReference>
<comment type="cofactor">
    <cofactor evidence="2">
        <name>Mg(2+)</name>
        <dbReference type="ChEBI" id="CHEBI:18420"/>
    </cofactor>
</comment>
<evidence type="ECO:0000313" key="21">
    <source>
        <dbReference type="Proteomes" id="UP000530514"/>
    </source>
</evidence>
<dbReference type="GO" id="GO:0008973">
    <property type="term" value="F:phosphopentomutase activity"/>
    <property type="evidence" value="ECO:0007669"/>
    <property type="project" value="TreeGrafter"/>
</dbReference>
<evidence type="ECO:0000259" key="17">
    <source>
        <dbReference type="Pfam" id="PF02878"/>
    </source>
</evidence>
<evidence type="ECO:0000256" key="13">
    <source>
        <dbReference type="ARBA" id="ARBA00041398"/>
    </source>
</evidence>
<keyword evidence="11" id="KW-0413">Isomerase</keyword>
<dbReference type="PANTHER" id="PTHR45745:SF1">
    <property type="entry name" value="PHOSPHOGLUCOMUTASE 2B-RELATED"/>
    <property type="match status" value="1"/>
</dbReference>
<dbReference type="InterPro" id="IPR005845">
    <property type="entry name" value="A-D-PHexomutase_a/b/a-II"/>
</dbReference>
<dbReference type="InterPro" id="IPR005846">
    <property type="entry name" value="A-D-PHexomutase_a/b/a-III"/>
</dbReference>
<feature type="domain" description="Alpha-D-phosphohexomutase alpha/beta/alpha" evidence="17">
    <location>
        <begin position="41"/>
        <end position="180"/>
    </location>
</feature>
<dbReference type="GO" id="GO:0006166">
    <property type="term" value="P:purine ribonucleoside salvage"/>
    <property type="evidence" value="ECO:0007669"/>
    <property type="project" value="TreeGrafter"/>
</dbReference>
<comment type="pathway">
    <text evidence="4">Lipid metabolism.</text>
</comment>
<dbReference type="RefSeq" id="WP_033101249.1">
    <property type="nucleotide sequence ID" value="NZ_JACEIP010000046.1"/>
</dbReference>
<comment type="similarity">
    <text evidence="5 15">Belongs to the phosphohexose mutase family.</text>
</comment>
<evidence type="ECO:0000256" key="1">
    <source>
        <dbReference type="ARBA" id="ARBA00000443"/>
    </source>
</evidence>
<dbReference type="Pfam" id="PF02878">
    <property type="entry name" value="PGM_PMM_I"/>
    <property type="match status" value="1"/>
</dbReference>
<dbReference type="InterPro" id="IPR005843">
    <property type="entry name" value="A-D-PHexomutase_C"/>
</dbReference>
<dbReference type="GO" id="GO:0000287">
    <property type="term" value="F:magnesium ion binding"/>
    <property type="evidence" value="ECO:0007669"/>
    <property type="project" value="InterPro"/>
</dbReference>
<evidence type="ECO:0000256" key="8">
    <source>
        <dbReference type="ARBA" id="ARBA00022553"/>
    </source>
</evidence>
<evidence type="ECO:0000256" key="4">
    <source>
        <dbReference type="ARBA" id="ARBA00005189"/>
    </source>
</evidence>
<evidence type="ECO:0000256" key="12">
    <source>
        <dbReference type="ARBA" id="ARBA00039995"/>
    </source>
</evidence>
<dbReference type="SUPFAM" id="SSF53738">
    <property type="entry name" value="Phosphoglucomutase, first 3 domains"/>
    <property type="match status" value="3"/>
</dbReference>
<dbReference type="PRINTS" id="PR00509">
    <property type="entry name" value="PGMPMM"/>
</dbReference>
<dbReference type="EC" id="5.4.2.2" evidence="6"/>
<evidence type="ECO:0000256" key="7">
    <source>
        <dbReference type="ARBA" id="ARBA00022526"/>
    </source>
</evidence>
<evidence type="ECO:0000256" key="3">
    <source>
        <dbReference type="ARBA" id="ARBA00005164"/>
    </source>
</evidence>
<dbReference type="PANTHER" id="PTHR45745">
    <property type="entry name" value="PHOSPHOMANNOMUTASE 45A"/>
    <property type="match status" value="1"/>
</dbReference>
<keyword evidence="10 15" id="KW-0460">Magnesium</keyword>
<evidence type="ECO:0000256" key="2">
    <source>
        <dbReference type="ARBA" id="ARBA00001946"/>
    </source>
</evidence>
<dbReference type="SUPFAM" id="SSF55957">
    <property type="entry name" value="Phosphoglucomutase, C-terminal domain"/>
    <property type="match status" value="1"/>
</dbReference>
<dbReference type="Pfam" id="PF02880">
    <property type="entry name" value="PGM_PMM_III"/>
    <property type="match status" value="1"/>
</dbReference>
<dbReference type="InterPro" id="IPR005841">
    <property type="entry name" value="Alpha-D-phosphohexomutase_SF"/>
</dbReference>
<feature type="domain" description="Alpha-D-phosphohexomutase alpha/beta/alpha" evidence="18">
    <location>
        <begin position="210"/>
        <end position="313"/>
    </location>
</feature>
<dbReference type="InterPro" id="IPR016066">
    <property type="entry name" value="A-D-PHexomutase_CS"/>
</dbReference>
<evidence type="ECO:0000256" key="11">
    <source>
        <dbReference type="ARBA" id="ARBA00023235"/>
    </source>
</evidence>
<evidence type="ECO:0000256" key="10">
    <source>
        <dbReference type="ARBA" id="ARBA00022842"/>
    </source>
</evidence>
<comment type="caution">
    <text evidence="20">The sequence shown here is derived from an EMBL/GenBank/DDBJ whole genome shotgun (WGS) entry which is preliminary data.</text>
</comment>
<keyword evidence="21" id="KW-1185">Reference proteome</keyword>
<evidence type="ECO:0000256" key="5">
    <source>
        <dbReference type="ARBA" id="ARBA00010231"/>
    </source>
</evidence>
<dbReference type="PROSITE" id="PS00710">
    <property type="entry name" value="PGM_PMM"/>
    <property type="match status" value="1"/>
</dbReference>